<dbReference type="EMBL" id="VSRR010032870">
    <property type="protein sequence ID" value="MPC71434.1"/>
    <property type="molecule type" value="Genomic_DNA"/>
</dbReference>
<evidence type="ECO:0000313" key="1">
    <source>
        <dbReference type="EMBL" id="MPC71434.1"/>
    </source>
</evidence>
<comment type="caution">
    <text evidence="1">The sequence shown here is derived from an EMBL/GenBank/DDBJ whole genome shotgun (WGS) entry which is preliminary data.</text>
</comment>
<reference evidence="1 2" key="1">
    <citation type="submission" date="2019-05" db="EMBL/GenBank/DDBJ databases">
        <title>Another draft genome of Portunus trituberculatus and its Hox gene families provides insights of decapod evolution.</title>
        <authorList>
            <person name="Jeong J.-H."/>
            <person name="Song I."/>
            <person name="Kim S."/>
            <person name="Choi T."/>
            <person name="Kim D."/>
            <person name="Ryu S."/>
            <person name="Kim W."/>
        </authorList>
    </citation>
    <scope>NUCLEOTIDE SEQUENCE [LARGE SCALE GENOMIC DNA]</scope>
    <source>
        <tissue evidence="1">Muscle</tissue>
    </source>
</reference>
<gene>
    <name evidence="1" type="ORF">E2C01_065711</name>
</gene>
<name>A0A5B7HSI8_PORTR</name>
<organism evidence="1 2">
    <name type="scientific">Portunus trituberculatus</name>
    <name type="common">Swimming crab</name>
    <name type="synonym">Neptunus trituberculatus</name>
    <dbReference type="NCBI Taxonomy" id="210409"/>
    <lineage>
        <taxon>Eukaryota</taxon>
        <taxon>Metazoa</taxon>
        <taxon>Ecdysozoa</taxon>
        <taxon>Arthropoda</taxon>
        <taxon>Crustacea</taxon>
        <taxon>Multicrustacea</taxon>
        <taxon>Malacostraca</taxon>
        <taxon>Eumalacostraca</taxon>
        <taxon>Eucarida</taxon>
        <taxon>Decapoda</taxon>
        <taxon>Pleocyemata</taxon>
        <taxon>Brachyura</taxon>
        <taxon>Eubrachyura</taxon>
        <taxon>Portunoidea</taxon>
        <taxon>Portunidae</taxon>
        <taxon>Portuninae</taxon>
        <taxon>Portunus</taxon>
    </lineage>
</organism>
<sequence length="12" mass="1141">MGGESHSGLPVA</sequence>
<protein>
    <submittedName>
        <fullName evidence="1">Uncharacterized protein</fullName>
    </submittedName>
</protein>
<keyword evidence="2" id="KW-1185">Reference proteome</keyword>
<evidence type="ECO:0000313" key="2">
    <source>
        <dbReference type="Proteomes" id="UP000324222"/>
    </source>
</evidence>
<dbReference type="Proteomes" id="UP000324222">
    <property type="component" value="Unassembled WGS sequence"/>
</dbReference>
<proteinExistence type="predicted"/>
<accession>A0A5B7HSI8</accession>